<evidence type="ECO:0000313" key="1">
    <source>
        <dbReference type="EMBL" id="GIG08595.1"/>
    </source>
</evidence>
<name>A0A8J3L988_9ACTN</name>
<comment type="caution">
    <text evidence="1">The sequence shown here is derived from an EMBL/GenBank/DDBJ whole genome shotgun (WGS) entry which is preliminary data.</text>
</comment>
<dbReference type="AlphaFoldDB" id="A0A8J3L988"/>
<reference evidence="1 2" key="1">
    <citation type="submission" date="2021-01" db="EMBL/GenBank/DDBJ databases">
        <title>Whole genome shotgun sequence of Catellatospora coxensis NBRC 107359.</title>
        <authorList>
            <person name="Komaki H."/>
            <person name="Tamura T."/>
        </authorList>
    </citation>
    <scope>NUCLEOTIDE SEQUENCE [LARGE SCALE GENOMIC DNA]</scope>
    <source>
        <strain evidence="1 2">NBRC 107359</strain>
    </source>
</reference>
<accession>A0A8J3L988</accession>
<proteinExistence type="predicted"/>
<dbReference type="RefSeq" id="WP_203694907.1">
    <property type="nucleotide sequence ID" value="NZ_BAAALC010000048.1"/>
</dbReference>
<evidence type="ECO:0000313" key="2">
    <source>
        <dbReference type="Proteomes" id="UP000630887"/>
    </source>
</evidence>
<dbReference type="Proteomes" id="UP000630887">
    <property type="component" value="Unassembled WGS sequence"/>
</dbReference>
<gene>
    <name evidence="1" type="ORF">Cco03nite_52950</name>
</gene>
<organism evidence="1 2">
    <name type="scientific">Catellatospora coxensis</name>
    <dbReference type="NCBI Taxonomy" id="310354"/>
    <lineage>
        <taxon>Bacteria</taxon>
        <taxon>Bacillati</taxon>
        <taxon>Actinomycetota</taxon>
        <taxon>Actinomycetes</taxon>
        <taxon>Micromonosporales</taxon>
        <taxon>Micromonosporaceae</taxon>
        <taxon>Catellatospora</taxon>
    </lineage>
</organism>
<sequence>MGSGPNRAVIRDGAHTLYFPGDAGDGLDYLLAPGPDVVARWLAQLGGQTAGRWPEDPRCPAGVLIDPDQRVLLLFAVALGDYAYRAAVLDAFARTWSGWQLRWAHDGLADLIAYTGGDPAVARLPLDPPRLPRYDGHDPELPLAALVTIAGEHGGRAYGLSPDLAAEQPFRAGPGLVDWLAGGEPLEWCDEIPSAGLHLDQATRTAGLWSIMPLYGLREQWPALWPGWTLDFWGDAYTRQVALCPGVLDEVPQVLVEPGLRELARRLVDRWPVRSALAEAGLDVDRLHAHDVGGLRAMLDVGLTADELARTVDAVTGR</sequence>
<protein>
    <submittedName>
        <fullName evidence="1">Uncharacterized protein</fullName>
    </submittedName>
</protein>
<dbReference type="EMBL" id="BONI01000049">
    <property type="protein sequence ID" value="GIG08595.1"/>
    <property type="molecule type" value="Genomic_DNA"/>
</dbReference>
<keyword evidence="2" id="KW-1185">Reference proteome</keyword>